<organism evidence="4 5">
    <name type="scientific">Caligus rogercresseyi</name>
    <name type="common">Sea louse</name>
    <dbReference type="NCBI Taxonomy" id="217165"/>
    <lineage>
        <taxon>Eukaryota</taxon>
        <taxon>Metazoa</taxon>
        <taxon>Ecdysozoa</taxon>
        <taxon>Arthropoda</taxon>
        <taxon>Crustacea</taxon>
        <taxon>Multicrustacea</taxon>
        <taxon>Hexanauplia</taxon>
        <taxon>Copepoda</taxon>
        <taxon>Siphonostomatoida</taxon>
        <taxon>Caligidae</taxon>
        <taxon>Caligus</taxon>
    </lineage>
</organism>
<dbReference type="InterPro" id="IPR053940">
    <property type="entry name" value="UTP25_NTPase-like"/>
</dbReference>
<dbReference type="AlphaFoldDB" id="A0A7T8QU76"/>
<evidence type="ECO:0000259" key="3">
    <source>
        <dbReference type="Pfam" id="PF22916"/>
    </source>
</evidence>
<accession>A0A7T8QU76</accession>
<keyword evidence="5" id="KW-1185">Reference proteome</keyword>
<dbReference type="GO" id="GO:0034511">
    <property type="term" value="F:U3 snoRNA binding"/>
    <property type="evidence" value="ECO:0007669"/>
    <property type="project" value="InterPro"/>
</dbReference>
<evidence type="ECO:0000313" key="5">
    <source>
        <dbReference type="Proteomes" id="UP000595437"/>
    </source>
</evidence>
<dbReference type="Pfam" id="PF22916">
    <property type="entry name" value="UTP25_NTPase-like"/>
    <property type="match status" value="1"/>
</dbReference>
<evidence type="ECO:0000313" key="4">
    <source>
        <dbReference type="EMBL" id="QQP55248.1"/>
    </source>
</evidence>
<dbReference type="EMBL" id="CP045894">
    <property type="protein sequence ID" value="QQP55248.1"/>
    <property type="molecule type" value="Genomic_DNA"/>
</dbReference>
<dbReference type="PANTHER" id="PTHR12933">
    <property type="entry name" value="ORF PROTEIN-RELATED"/>
    <property type="match status" value="1"/>
</dbReference>
<proteinExistence type="predicted"/>
<dbReference type="GO" id="GO:0000462">
    <property type="term" value="P:maturation of SSU-rRNA from tricistronic rRNA transcript (SSU-rRNA, 5.8S rRNA, LSU-rRNA)"/>
    <property type="evidence" value="ECO:0007669"/>
    <property type="project" value="TreeGrafter"/>
</dbReference>
<dbReference type="PANTHER" id="PTHR12933:SF0">
    <property type="entry name" value="U3 SMALL NUCLEOLAR RNA-ASSOCIATED PROTEIN 25 HOMOLOG"/>
    <property type="match status" value="1"/>
</dbReference>
<protein>
    <recommendedName>
        <fullName evidence="1">U3 small nucleolar RNA-associated protein 25 homolog</fullName>
    </recommendedName>
    <alternativeName>
        <fullName evidence="2">UTP25 small subunit processor component</fullName>
    </alternativeName>
</protein>
<dbReference type="Gene3D" id="3.40.50.300">
    <property type="entry name" value="P-loop containing nucleotide triphosphate hydrolases"/>
    <property type="match status" value="1"/>
</dbReference>
<dbReference type="OrthoDB" id="10264378at2759"/>
<evidence type="ECO:0000256" key="2">
    <source>
        <dbReference type="ARBA" id="ARBA00032325"/>
    </source>
</evidence>
<sequence length="236" mass="26899">MHIVRRLLNASPDQEWGSFEKDFFSVLSSYKDIYYPQRDSTNADKLRNAYVLHAANHILKSKARITANNAKVKAGAEVRDQGLVRPKVLIIVPFRESARKIINTLKDVLYSSPADISKYVANNARFLEDFGGEDEPPPEKRVKPDDFYETFAGNVDDSFKIGISFGNKGIKLYSEFYSSDIIIASPLGLRIIIGVEGDKERDFDFLNSIEMLIMDQMEVFSMQNWDQVLELMSQLI</sequence>
<evidence type="ECO:0000256" key="1">
    <source>
        <dbReference type="ARBA" id="ARBA00024421"/>
    </source>
</evidence>
<gene>
    <name evidence="4" type="ORF">FKW44_008376</name>
</gene>
<dbReference type="GO" id="GO:0032040">
    <property type="term" value="C:small-subunit processome"/>
    <property type="evidence" value="ECO:0007669"/>
    <property type="project" value="TreeGrafter"/>
</dbReference>
<reference evidence="5" key="1">
    <citation type="submission" date="2021-01" db="EMBL/GenBank/DDBJ databases">
        <title>Caligus Genome Assembly.</title>
        <authorList>
            <person name="Gallardo-Escarate C."/>
        </authorList>
    </citation>
    <scope>NUCLEOTIDE SEQUENCE [LARGE SCALE GENOMIC DNA]</scope>
</reference>
<dbReference type="GO" id="GO:0019843">
    <property type="term" value="F:rRNA binding"/>
    <property type="evidence" value="ECO:0007669"/>
    <property type="project" value="TreeGrafter"/>
</dbReference>
<dbReference type="InterPro" id="IPR027417">
    <property type="entry name" value="P-loop_NTPase"/>
</dbReference>
<feature type="domain" description="UTP25 NTP hydrolase-like" evidence="3">
    <location>
        <begin position="30"/>
        <end position="235"/>
    </location>
</feature>
<dbReference type="Proteomes" id="UP000595437">
    <property type="component" value="Chromosome 5"/>
</dbReference>
<name>A0A7T8QU76_CALRO</name>
<dbReference type="InterPro" id="IPR010678">
    <property type="entry name" value="UTP25"/>
</dbReference>